<dbReference type="InterPro" id="IPR036895">
    <property type="entry name" value="Uracil-DNA_glycosylase-like_sf"/>
</dbReference>
<comment type="caution">
    <text evidence="2">The sequence shown here is derived from an EMBL/GenBank/DDBJ whole genome shotgun (WGS) entry which is preliminary data.</text>
</comment>
<dbReference type="Gene3D" id="3.40.470.10">
    <property type="entry name" value="Uracil-DNA glycosylase-like domain"/>
    <property type="match status" value="1"/>
</dbReference>
<dbReference type="OrthoDB" id="9799921at2"/>
<dbReference type="RefSeq" id="WP_120181879.1">
    <property type="nucleotide sequence ID" value="NZ_MBTA01000025.1"/>
</dbReference>
<dbReference type="SUPFAM" id="SSF52141">
    <property type="entry name" value="Uracil-DNA glycosylase-like"/>
    <property type="match status" value="1"/>
</dbReference>
<dbReference type="AlphaFoldDB" id="A0A419S4I6"/>
<name>A0A419S4I6_9SPHI</name>
<protein>
    <recommendedName>
        <fullName evidence="1">Uracil-DNA glycosylase-like domain-containing protein</fullName>
    </recommendedName>
</protein>
<feature type="domain" description="Uracil-DNA glycosylase-like" evidence="1">
    <location>
        <begin position="12"/>
        <end position="157"/>
    </location>
</feature>
<gene>
    <name evidence="2" type="ORF">BCY91_05660</name>
</gene>
<dbReference type="EMBL" id="MBTA01000025">
    <property type="protein sequence ID" value="RKD15018.1"/>
    <property type="molecule type" value="Genomic_DNA"/>
</dbReference>
<organism evidence="2 3">
    <name type="scientific">Pelobium manganitolerans</name>
    <dbReference type="NCBI Taxonomy" id="1842495"/>
    <lineage>
        <taxon>Bacteria</taxon>
        <taxon>Pseudomonadati</taxon>
        <taxon>Bacteroidota</taxon>
        <taxon>Sphingobacteriia</taxon>
        <taxon>Sphingobacteriales</taxon>
        <taxon>Sphingobacteriaceae</taxon>
        <taxon>Pelobium</taxon>
    </lineage>
</organism>
<dbReference type="InterPro" id="IPR005122">
    <property type="entry name" value="Uracil-DNA_glycosylase-like"/>
</dbReference>
<evidence type="ECO:0000259" key="1">
    <source>
        <dbReference type="Pfam" id="PF03167"/>
    </source>
</evidence>
<proteinExistence type="predicted"/>
<keyword evidence="3" id="KW-1185">Reference proteome</keyword>
<reference evidence="2 3" key="1">
    <citation type="submission" date="2016-07" db="EMBL/GenBank/DDBJ databases">
        <title>Genome of Pelobium manganitolerans.</title>
        <authorList>
            <person name="Wu S."/>
            <person name="Wang G."/>
        </authorList>
    </citation>
    <scope>NUCLEOTIDE SEQUENCE [LARGE SCALE GENOMIC DNA]</scope>
    <source>
        <strain evidence="2 3">YS-25</strain>
    </source>
</reference>
<sequence>MNAVEDHPFKAFVPANANKLIIGSFPGRQHTQGMANDEAWFYGAKRNQFWQILSAVFEVQINKKTTKQQVLAQHQIAITDIFLKVRRKSNNNLDENLELVAYNDHVIRQILAEQNIQRVFFTSKLVGKHFNTLFPEVAYVDFLPSPSPRFAQMSLQEKVEIYREKLLEN</sequence>
<evidence type="ECO:0000313" key="2">
    <source>
        <dbReference type="EMBL" id="RKD15018.1"/>
    </source>
</evidence>
<evidence type="ECO:0000313" key="3">
    <source>
        <dbReference type="Proteomes" id="UP000283433"/>
    </source>
</evidence>
<accession>A0A419S4I6</accession>
<dbReference type="Proteomes" id="UP000283433">
    <property type="component" value="Unassembled WGS sequence"/>
</dbReference>
<dbReference type="Pfam" id="PF03167">
    <property type="entry name" value="UDG"/>
    <property type="match status" value="1"/>
</dbReference>